<dbReference type="OrthoDB" id="708298at2"/>
<dbReference type="AlphaFoldDB" id="A0A433N8C8"/>
<keyword evidence="3" id="KW-1185">Reference proteome</keyword>
<evidence type="ECO:0000259" key="1">
    <source>
        <dbReference type="Pfam" id="PF17648"/>
    </source>
</evidence>
<dbReference type="RefSeq" id="WP_016876587.1">
    <property type="nucleotide sequence ID" value="NZ_AJLN01000145.1"/>
</dbReference>
<name>A0A433N8C8_CHLFR</name>
<dbReference type="InterPro" id="IPR040841">
    <property type="entry name" value="Luciferase_dom"/>
</dbReference>
<sequence>MSNIKDAILREVQTWEGVTVSPHRYGGIEFQVKGREIGHLHGVTQADLPFTAKIRKQLIESGKASPHHIYPNSGWISYYIHSVEDVPLLLELLRMNYERLANKRVEVNSEKVVA</sequence>
<proteinExistence type="predicted"/>
<organism evidence="2 3">
    <name type="scientific">Chlorogloeopsis fritschii PCC 6912</name>
    <dbReference type="NCBI Taxonomy" id="211165"/>
    <lineage>
        <taxon>Bacteria</taxon>
        <taxon>Bacillati</taxon>
        <taxon>Cyanobacteriota</taxon>
        <taxon>Cyanophyceae</taxon>
        <taxon>Nostocales</taxon>
        <taxon>Chlorogloeopsidaceae</taxon>
        <taxon>Chlorogloeopsis</taxon>
    </lineage>
</organism>
<dbReference type="EMBL" id="RSCJ01000016">
    <property type="protein sequence ID" value="RUR77921.1"/>
    <property type="molecule type" value="Genomic_DNA"/>
</dbReference>
<dbReference type="Proteomes" id="UP000268857">
    <property type="component" value="Unassembled WGS sequence"/>
</dbReference>
<accession>A0A433N8C8</accession>
<reference evidence="2 3" key="1">
    <citation type="journal article" date="2019" name="Genome Biol. Evol.">
        <title>Day and night: Metabolic profiles and evolutionary relationships of six axenic non-marine cyanobacteria.</title>
        <authorList>
            <person name="Will S.E."/>
            <person name="Henke P."/>
            <person name="Boedeker C."/>
            <person name="Huang S."/>
            <person name="Brinkmann H."/>
            <person name="Rohde M."/>
            <person name="Jarek M."/>
            <person name="Friedl T."/>
            <person name="Seufert S."/>
            <person name="Schumacher M."/>
            <person name="Overmann J."/>
            <person name="Neumann-Schaal M."/>
            <person name="Petersen J."/>
        </authorList>
    </citation>
    <scope>NUCLEOTIDE SEQUENCE [LARGE SCALE GENOMIC DNA]</scope>
    <source>
        <strain evidence="2 3">PCC 6912</strain>
    </source>
</reference>
<feature type="domain" description="Luciferase" evidence="1">
    <location>
        <begin position="34"/>
        <end position="95"/>
    </location>
</feature>
<comment type="caution">
    <text evidence="2">The sequence shown here is derived from an EMBL/GenBank/DDBJ whole genome shotgun (WGS) entry which is preliminary data.</text>
</comment>
<protein>
    <recommendedName>
        <fullName evidence="1">Luciferase domain-containing protein</fullName>
    </recommendedName>
</protein>
<gene>
    <name evidence="2" type="ORF">PCC6912_38020</name>
</gene>
<dbReference type="Pfam" id="PF17648">
    <property type="entry name" value="Luciferase"/>
    <property type="match status" value="1"/>
</dbReference>
<evidence type="ECO:0000313" key="3">
    <source>
        <dbReference type="Proteomes" id="UP000268857"/>
    </source>
</evidence>
<evidence type="ECO:0000313" key="2">
    <source>
        <dbReference type="EMBL" id="RUR77921.1"/>
    </source>
</evidence>